<keyword evidence="2" id="KW-0732">Signal</keyword>
<feature type="signal peptide" evidence="2">
    <location>
        <begin position="1"/>
        <end position="15"/>
    </location>
</feature>
<dbReference type="Proteomes" id="UP000217895">
    <property type="component" value="Chromosome"/>
</dbReference>
<evidence type="ECO:0000313" key="4">
    <source>
        <dbReference type="Proteomes" id="UP000217895"/>
    </source>
</evidence>
<protein>
    <recommendedName>
        <fullName evidence="5">DUF2808 domain-containing protein</fullName>
    </recommendedName>
</protein>
<accession>A0A1Z4JB71</accession>
<evidence type="ECO:0000313" key="3">
    <source>
        <dbReference type="EMBL" id="BAY54035.1"/>
    </source>
</evidence>
<sequence>MLFQRLALGMMIAIAATISTQPSAFSQTNASNPTHTRLSEVGTSPTFSLHPPTHSQFKNSTQPRLSEIGMSTMMPTQMTESQMAPVQFSGGQAFFSHPPRLMRAYTSQSQAYVPSTYEFTLVVPSDAGQALKAVRIAQERNLETVKFDVGRSKAFAGARYASGAEIPLANVGGESVPGEATIVFDQPVQPGSTVTVALEAKSNPASGGIYEFGVTAFPVGEQSMSQFLGFGRLNFYTGGAQ</sequence>
<reference evidence="3 4" key="1">
    <citation type="submission" date="2017-06" db="EMBL/GenBank/DDBJ databases">
        <title>Genome sequencing of cyanobaciteial culture collection at National Institute for Environmental Studies (NIES).</title>
        <authorList>
            <person name="Hirose Y."/>
            <person name="Shimura Y."/>
            <person name="Fujisawa T."/>
            <person name="Nakamura Y."/>
            <person name="Kawachi M."/>
        </authorList>
    </citation>
    <scope>NUCLEOTIDE SEQUENCE [LARGE SCALE GENOMIC DNA]</scope>
    <source>
        <strain evidence="3 4">NIES-2135</strain>
    </source>
</reference>
<dbReference type="InterPro" id="IPR021256">
    <property type="entry name" value="DUF2808"/>
</dbReference>
<dbReference type="AlphaFoldDB" id="A0A1Z4JB71"/>
<keyword evidence="4" id="KW-1185">Reference proteome</keyword>
<gene>
    <name evidence="3" type="ORF">NIES2135_08480</name>
</gene>
<evidence type="ECO:0000256" key="2">
    <source>
        <dbReference type="SAM" id="SignalP"/>
    </source>
</evidence>
<dbReference type="EMBL" id="AP018203">
    <property type="protein sequence ID" value="BAY54035.1"/>
    <property type="molecule type" value="Genomic_DNA"/>
</dbReference>
<proteinExistence type="predicted"/>
<organism evidence="3 4">
    <name type="scientific">Leptolyngbya boryana NIES-2135</name>
    <dbReference type="NCBI Taxonomy" id="1973484"/>
    <lineage>
        <taxon>Bacteria</taxon>
        <taxon>Bacillati</taxon>
        <taxon>Cyanobacteriota</taxon>
        <taxon>Cyanophyceae</taxon>
        <taxon>Leptolyngbyales</taxon>
        <taxon>Leptolyngbyaceae</taxon>
        <taxon>Leptolyngbya group</taxon>
        <taxon>Leptolyngbya</taxon>
    </lineage>
</organism>
<feature type="chain" id="PRO_5012961364" description="DUF2808 domain-containing protein" evidence="2">
    <location>
        <begin position="16"/>
        <end position="241"/>
    </location>
</feature>
<dbReference type="Pfam" id="PF10989">
    <property type="entry name" value="DUF2808"/>
    <property type="match status" value="1"/>
</dbReference>
<name>A0A1Z4JB71_LEPBY</name>
<feature type="region of interest" description="Disordered" evidence="1">
    <location>
        <begin position="23"/>
        <end position="62"/>
    </location>
</feature>
<evidence type="ECO:0000256" key="1">
    <source>
        <dbReference type="SAM" id="MobiDB-lite"/>
    </source>
</evidence>
<evidence type="ECO:0008006" key="5">
    <source>
        <dbReference type="Google" id="ProtNLM"/>
    </source>
</evidence>